<evidence type="ECO:0000256" key="9">
    <source>
        <dbReference type="ARBA" id="ARBA00023328"/>
    </source>
</evidence>
<accession>A0AAD5SBA9</accession>
<dbReference type="EMBL" id="JADGJD010000716">
    <property type="protein sequence ID" value="KAJ3048933.1"/>
    <property type="molecule type" value="Genomic_DNA"/>
</dbReference>
<dbReference type="Pfam" id="PF03801">
    <property type="entry name" value="Ndc80_HEC"/>
    <property type="match status" value="1"/>
</dbReference>
<dbReference type="Gene3D" id="1.10.418.30">
    <property type="entry name" value="Ncd80 complex, Ncd80 subunit"/>
    <property type="match status" value="1"/>
</dbReference>
<reference evidence="13" key="1">
    <citation type="submission" date="2020-05" db="EMBL/GenBank/DDBJ databases">
        <title>Phylogenomic resolution of chytrid fungi.</title>
        <authorList>
            <person name="Stajich J.E."/>
            <person name="Amses K."/>
            <person name="Simmons R."/>
            <person name="Seto K."/>
            <person name="Myers J."/>
            <person name="Bonds A."/>
            <person name="Quandt C.A."/>
            <person name="Barry K."/>
            <person name="Liu P."/>
            <person name="Grigoriev I."/>
            <person name="Longcore J.E."/>
            <person name="James T.Y."/>
        </authorList>
    </citation>
    <scope>NUCLEOTIDE SEQUENCE</scope>
    <source>
        <strain evidence="13">JEL0318</strain>
    </source>
</reference>
<feature type="compositionally biased region" description="Low complexity" evidence="11">
    <location>
        <begin position="73"/>
        <end position="89"/>
    </location>
</feature>
<dbReference type="InterPro" id="IPR055260">
    <property type="entry name" value="Ndc80_CH"/>
</dbReference>
<dbReference type="GO" id="GO:0031262">
    <property type="term" value="C:Ndc80 complex"/>
    <property type="evidence" value="ECO:0007669"/>
    <property type="project" value="UniProtKB-UniRule"/>
</dbReference>
<sequence>MVGLSVGGPGAGRVSDVRGSGAGMGLSAAGRISDVRGSSVGVGGMGGLVGTGGVGRTMGVVNRRSSTYTSRPSHLSSAPHSQSSSSAPLKDPRPIRDKTWQQNAIRSLIAFLIQAGYNQPISAKSLSNPSIKDFMSVFKFLYGQLDEGYVWGHGGKKFEEEVPVILKGLRWVLSLLTLMAGGMMKLVDGIGSGDVKR</sequence>
<proteinExistence type="inferred from homology"/>
<evidence type="ECO:0000256" key="6">
    <source>
        <dbReference type="ARBA" id="ARBA00023054"/>
    </source>
</evidence>
<evidence type="ECO:0000256" key="1">
    <source>
        <dbReference type="ARBA" id="ARBA00007050"/>
    </source>
</evidence>
<evidence type="ECO:0000256" key="8">
    <source>
        <dbReference type="ARBA" id="ARBA00023306"/>
    </source>
</evidence>
<evidence type="ECO:0000256" key="7">
    <source>
        <dbReference type="ARBA" id="ARBA00023242"/>
    </source>
</evidence>
<evidence type="ECO:0000313" key="13">
    <source>
        <dbReference type="EMBL" id="KAJ3048933.1"/>
    </source>
</evidence>
<dbReference type="PANTHER" id="PTHR10643">
    <property type="entry name" value="KINETOCHORE PROTEIN NDC80"/>
    <property type="match status" value="1"/>
</dbReference>
<keyword evidence="5 10" id="KW-0995">Kinetochore</keyword>
<dbReference type="GO" id="GO:0051301">
    <property type="term" value="P:cell division"/>
    <property type="evidence" value="ECO:0007669"/>
    <property type="project" value="UniProtKB-UniRule"/>
</dbReference>
<keyword evidence="14" id="KW-1185">Reference proteome</keyword>
<gene>
    <name evidence="13" type="primary">NDC80_2</name>
    <name evidence="13" type="ORF">HK097_010061</name>
</gene>
<dbReference type="Proteomes" id="UP001212841">
    <property type="component" value="Unassembled WGS sequence"/>
</dbReference>
<dbReference type="GO" id="GO:0005634">
    <property type="term" value="C:nucleus"/>
    <property type="evidence" value="ECO:0007669"/>
    <property type="project" value="UniProtKB-SubCell"/>
</dbReference>
<name>A0AAD5SBA9_9FUNG</name>
<evidence type="ECO:0000313" key="14">
    <source>
        <dbReference type="Proteomes" id="UP001212841"/>
    </source>
</evidence>
<keyword evidence="8 10" id="KW-0131">Cell cycle</keyword>
<keyword evidence="6" id="KW-0175">Coiled coil</keyword>
<dbReference type="GO" id="GO:0051315">
    <property type="term" value="P:attachment of mitotic spindle microtubules to kinetochore"/>
    <property type="evidence" value="ECO:0007669"/>
    <property type="project" value="UniProtKB-UniRule"/>
</dbReference>
<protein>
    <recommendedName>
        <fullName evidence="10">Kinetochore protein NDC80</fullName>
    </recommendedName>
</protein>
<feature type="region of interest" description="Disordered" evidence="11">
    <location>
        <begin position="65"/>
        <end position="95"/>
    </location>
</feature>
<feature type="non-terminal residue" evidence="13">
    <location>
        <position position="1"/>
    </location>
</feature>
<dbReference type="InterPro" id="IPR038273">
    <property type="entry name" value="Ndc80_sf"/>
</dbReference>
<dbReference type="PANTHER" id="PTHR10643:SF2">
    <property type="entry name" value="KINETOCHORE PROTEIN NDC80 HOMOLOG"/>
    <property type="match status" value="1"/>
</dbReference>
<comment type="function">
    <text evidence="10">Acts as a component of the essential kinetochore-associated NDC80 complex, which is required for chromosome segregation and spindle checkpoint activity.</text>
</comment>
<evidence type="ECO:0000259" key="12">
    <source>
        <dbReference type="Pfam" id="PF03801"/>
    </source>
</evidence>
<comment type="caution">
    <text evidence="13">The sequence shown here is derived from an EMBL/GenBank/DDBJ whole genome shotgun (WGS) entry which is preliminary data.</text>
</comment>
<evidence type="ECO:0000256" key="10">
    <source>
        <dbReference type="RuleBase" id="RU368072"/>
    </source>
</evidence>
<keyword evidence="4 10" id="KW-0498">Mitosis</keyword>
<comment type="similarity">
    <text evidence="1 10">Belongs to the NDC80/HEC1 family.</text>
</comment>
<feature type="domain" description="Kinetochore protein Ndc80 CH" evidence="12">
    <location>
        <begin position="63"/>
        <end position="171"/>
    </location>
</feature>
<evidence type="ECO:0000256" key="5">
    <source>
        <dbReference type="ARBA" id="ARBA00022838"/>
    </source>
</evidence>
<comment type="subunit">
    <text evidence="10">Component of the NDC80 complex.</text>
</comment>
<evidence type="ECO:0000256" key="11">
    <source>
        <dbReference type="SAM" id="MobiDB-lite"/>
    </source>
</evidence>
<keyword evidence="9 10" id="KW-0137">Centromere</keyword>
<evidence type="ECO:0000256" key="4">
    <source>
        <dbReference type="ARBA" id="ARBA00022776"/>
    </source>
</evidence>
<comment type="subcellular location">
    <subcellularLocation>
        <location evidence="10">Chromosome</location>
        <location evidence="10">Centromere</location>
        <location evidence="10">Kinetochore</location>
    </subcellularLocation>
    <subcellularLocation>
        <location evidence="10">Nucleus</location>
    </subcellularLocation>
</comment>
<dbReference type="AlphaFoldDB" id="A0AAD5SBA9"/>
<dbReference type="InterPro" id="IPR005550">
    <property type="entry name" value="Kinetochore_Ndc80"/>
</dbReference>
<evidence type="ECO:0000256" key="2">
    <source>
        <dbReference type="ARBA" id="ARBA00022454"/>
    </source>
</evidence>
<keyword evidence="3 10" id="KW-0132">Cell division</keyword>
<evidence type="ECO:0000256" key="3">
    <source>
        <dbReference type="ARBA" id="ARBA00022618"/>
    </source>
</evidence>
<organism evidence="13 14">
    <name type="scientific">Rhizophlyctis rosea</name>
    <dbReference type="NCBI Taxonomy" id="64517"/>
    <lineage>
        <taxon>Eukaryota</taxon>
        <taxon>Fungi</taxon>
        <taxon>Fungi incertae sedis</taxon>
        <taxon>Chytridiomycota</taxon>
        <taxon>Chytridiomycota incertae sedis</taxon>
        <taxon>Chytridiomycetes</taxon>
        <taxon>Rhizophlyctidales</taxon>
        <taxon>Rhizophlyctidaceae</taxon>
        <taxon>Rhizophlyctis</taxon>
    </lineage>
</organism>
<keyword evidence="2 10" id="KW-0158">Chromosome</keyword>
<keyword evidence="7 10" id="KW-0539">Nucleus</keyword>